<gene>
    <name evidence="4" type="ORF">JZO70_19490</name>
</gene>
<evidence type="ECO:0000313" key="4">
    <source>
        <dbReference type="EMBL" id="MBO1308369.1"/>
    </source>
</evidence>
<proteinExistence type="predicted"/>
<name>A0ABS3LFF3_9ENTE</name>
<keyword evidence="1" id="KW-0808">Transferase</keyword>
<keyword evidence="2" id="KW-0012">Acyltransferase</keyword>
<feature type="domain" description="N-acetyltransferase" evidence="3">
    <location>
        <begin position="1"/>
        <end position="188"/>
    </location>
</feature>
<sequence>MIRFAEKQDGPAVAELILVILKDMELPFLEEFGEAAAKEAITAAYDDPTYRFGFQRGLVAEVDGKIAGAAFGYPAKDEPIIDRPLKNYLASKGLSADIDMFIDPEAFPNEWYLDSIAVDAAFRGQGIGSQLLEAVDLLAIRDGEEVVGLSVDQLNPGAKKLYLREGFAVVGQHTISGHLYDHMQRKIKTAVREKVSC</sequence>
<dbReference type="PANTHER" id="PTHR43420:SF52">
    <property type="entry name" value="N-ACETYLTRANSFERASE YODP"/>
    <property type="match status" value="1"/>
</dbReference>
<reference evidence="4 5" key="1">
    <citation type="submission" date="2021-03" db="EMBL/GenBank/DDBJ databases">
        <title>Enterococcal diversity collection.</title>
        <authorList>
            <person name="Gilmore M.S."/>
            <person name="Schwartzman J."/>
            <person name="Van Tyne D."/>
            <person name="Martin M."/>
            <person name="Earl A.M."/>
            <person name="Manson A.L."/>
            <person name="Straub T."/>
            <person name="Salamzade R."/>
            <person name="Saavedra J."/>
            <person name="Lebreton F."/>
            <person name="Prichula J."/>
            <person name="Schaufler K."/>
            <person name="Gaca A."/>
            <person name="Sgardioli B."/>
            <person name="Wagenaar J."/>
            <person name="Strong T."/>
        </authorList>
    </citation>
    <scope>NUCLEOTIDE SEQUENCE [LARGE SCALE GENOMIC DNA]</scope>
    <source>
        <strain evidence="4 5">669A</strain>
    </source>
</reference>
<dbReference type="Pfam" id="PF00583">
    <property type="entry name" value="Acetyltransf_1"/>
    <property type="match status" value="1"/>
</dbReference>
<dbReference type="InterPro" id="IPR050680">
    <property type="entry name" value="YpeA/RimI_acetyltransf"/>
</dbReference>
<organism evidence="4 5">
    <name type="scientific">Candidatus Enterococcus moelleringii</name>
    <dbReference type="NCBI Taxonomy" id="2815325"/>
    <lineage>
        <taxon>Bacteria</taxon>
        <taxon>Bacillati</taxon>
        <taxon>Bacillota</taxon>
        <taxon>Bacilli</taxon>
        <taxon>Lactobacillales</taxon>
        <taxon>Enterococcaceae</taxon>
        <taxon>Enterococcus</taxon>
    </lineage>
</organism>
<evidence type="ECO:0000259" key="3">
    <source>
        <dbReference type="PROSITE" id="PS51186"/>
    </source>
</evidence>
<keyword evidence="5" id="KW-1185">Reference proteome</keyword>
<protein>
    <submittedName>
        <fullName evidence="4">GNAT family N-acetyltransferase</fullName>
    </submittedName>
</protein>
<dbReference type="SUPFAM" id="SSF55729">
    <property type="entry name" value="Acyl-CoA N-acyltransferases (Nat)"/>
    <property type="match status" value="1"/>
</dbReference>
<evidence type="ECO:0000256" key="2">
    <source>
        <dbReference type="ARBA" id="ARBA00023315"/>
    </source>
</evidence>
<dbReference type="InterPro" id="IPR000182">
    <property type="entry name" value="GNAT_dom"/>
</dbReference>
<dbReference type="Proteomes" id="UP000664601">
    <property type="component" value="Unassembled WGS sequence"/>
</dbReference>
<evidence type="ECO:0000256" key="1">
    <source>
        <dbReference type="ARBA" id="ARBA00022679"/>
    </source>
</evidence>
<accession>A0ABS3LFF3</accession>
<dbReference type="InterPro" id="IPR016181">
    <property type="entry name" value="Acyl_CoA_acyltransferase"/>
</dbReference>
<evidence type="ECO:0000313" key="5">
    <source>
        <dbReference type="Proteomes" id="UP000664601"/>
    </source>
</evidence>
<dbReference type="CDD" id="cd04301">
    <property type="entry name" value="NAT_SF"/>
    <property type="match status" value="1"/>
</dbReference>
<dbReference type="EMBL" id="JAFREM010000033">
    <property type="protein sequence ID" value="MBO1308369.1"/>
    <property type="molecule type" value="Genomic_DNA"/>
</dbReference>
<dbReference type="RefSeq" id="WP_207675364.1">
    <property type="nucleotide sequence ID" value="NZ_JAFREM010000033.1"/>
</dbReference>
<comment type="caution">
    <text evidence="4">The sequence shown here is derived from an EMBL/GenBank/DDBJ whole genome shotgun (WGS) entry which is preliminary data.</text>
</comment>
<dbReference type="PROSITE" id="PS51186">
    <property type="entry name" value="GNAT"/>
    <property type="match status" value="1"/>
</dbReference>
<dbReference type="PANTHER" id="PTHR43420">
    <property type="entry name" value="ACETYLTRANSFERASE"/>
    <property type="match status" value="1"/>
</dbReference>
<dbReference type="Gene3D" id="3.40.630.30">
    <property type="match status" value="1"/>
</dbReference>